<proteinExistence type="predicted"/>
<accession>A0ABX3E612</accession>
<keyword evidence="2" id="KW-1185">Reference proteome</keyword>
<protein>
    <submittedName>
        <fullName evidence="1">Uncharacterized protein</fullName>
    </submittedName>
</protein>
<evidence type="ECO:0000313" key="2">
    <source>
        <dbReference type="Proteomes" id="UP000186677"/>
    </source>
</evidence>
<evidence type="ECO:0000313" key="1">
    <source>
        <dbReference type="EMBL" id="OKA20047.1"/>
    </source>
</evidence>
<name>A0ABX3E612_9PSED</name>
<dbReference type="Proteomes" id="UP000186677">
    <property type="component" value="Unassembled WGS sequence"/>
</dbReference>
<organism evidence="1 2">
    <name type="scientific">Pseudomonas versuta</name>
    <dbReference type="NCBI Taxonomy" id="1788301"/>
    <lineage>
        <taxon>Bacteria</taxon>
        <taxon>Pseudomonadati</taxon>
        <taxon>Pseudomonadota</taxon>
        <taxon>Gammaproteobacteria</taxon>
        <taxon>Pseudomonadales</taxon>
        <taxon>Pseudomonadaceae</taxon>
        <taxon>Pseudomonas</taxon>
    </lineage>
</organism>
<reference evidence="1 2" key="1">
    <citation type="submission" date="2016-11" db="EMBL/GenBank/DDBJ databases">
        <title>Draft genome of Pseudomonas versuta A4R1.5.</title>
        <authorList>
            <person name="See-Too W.-S."/>
        </authorList>
    </citation>
    <scope>NUCLEOTIDE SEQUENCE [LARGE SCALE GENOMIC DNA]</scope>
    <source>
        <strain evidence="1 2">A4R1.5</strain>
    </source>
</reference>
<dbReference type="RefSeq" id="WP_060691170.1">
    <property type="nucleotide sequence ID" value="NZ_CP012676.1"/>
</dbReference>
<gene>
    <name evidence="1" type="ORF">BOH73_13485</name>
</gene>
<comment type="caution">
    <text evidence="1">The sequence shown here is derived from an EMBL/GenBank/DDBJ whole genome shotgun (WGS) entry which is preliminary data.</text>
</comment>
<dbReference type="EMBL" id="MPJC01000008">
    <property type="protein sequence ID" value="OKA20047.1"/>
    <property type="molecule type" value="Genomic_DNA"/>
</dbReference>
<sequence length="267" mass="29799">MNDPTNNFLTVYLDGADTVTKEVREKNPLALQLLNECVNKIGEQIINWGVLGSAAQQLALQSQAVFLAAVRTAISGHPAAIHSSLRTALECASYALLVAKNRPETEILWENRHKDKDALRLHKKTFGPAVELAAVEVGKHQADLEEYLKALYNVCIDFGAHPNPRGLMPHIKKDRGEAESEYDFVTLYHWGQQVEIGMVFCIEVGIGLIWLLATATKNSDLLTPPSTYLNNLMDRKCDYADEIVGHPIEYKKTMYEQVDPDPAEQTL</sequence>